<dbReference type="GO" id="GO:0046872">
    <property type="term" value="F:metal ion binding"/>
    <property type="evidence" value="ECO:0007669"/>
    <property type="project" value="UniProtKB-UniRule"/>
</dbReference>
<feature type="transmembrane region" description="Helical" evidence="14">
    <location>
        <begin position="49"/>
        <end position="68"/>
    </location>
</feature>
<comment type="cofactor">
    <cofactor evidence="14 16">
        <name>Zn(2+)</name>
        <dbReference type="ChEBI" id="CHEBI:29105"/>
    </cofactor>
    <text evidence="14 16">Binds 1 zinc ion per subunit.</text>
</comment>
<accession>A0A5Q2RNX2</accession>
<dbReference type="GO" id="GO:0006508">
    <property type="term" value="P:proteolysis"/>
    <property type="evidence" value="ECO:0007669"/>
    <property type="project" value="UniProtKB-KW"/>
</dbReference>
<dbReference type="InterPro" id="IPR008915">
    <property type="entry name" value="Peptidase_M50"/>
</dbReference>
<protein>
    <recommendedName>
        <fullName evidence="14">Zinc metalloprotease</fullName>
    </recommendedName>
</protein>
<evidence type="ECO:0000256" key="17">
    <source>
        <dbReference type="SAM" id="MobiDB-lite"/>
    </source>
</evidence>
<gene>
    <name evidence="19" type="ORF">GH723_14025</name>
</gene>
<feature type="compositionally biased region" description="Pro residues" evidence="17">
    <location>
        <begin position="375"/>
        <end position="389"/>
    </location>
</feature>
<dbReference type="GO" id="GO:0005886">
    <property type="term" value="C:plasma membrane"/>
    <property type="evidence" value="ECO:0007669"/>
    <property type="project" value="UniProtKB-SubCell"/>
</dbReference>
<comment type="similarity">
    <text evidence="2 14">Belongs to the peptidase M50B family.</text>
</comment>
<evidence type="ECO:0000256" key="10">
    <source>
        <dbReference type="ARBA" id="ARBA00022989"/>
    </source>
</evidence>
<feature type="binding site" evidence="16">
    <location>
        <position position="72"/>
    </location>
    <ligand>
        <name>Zn(2+)</name>
        <dbReference type="ChEBI" id="CHEBI:29105"/>
        <note>catalytic</note>
    </ligand>
</feature>
<evidence type="ECO:0000256" key="1">
    <source>
        <dbReference type="ARBA" id="ARBA00004651"/>
    </source>
</evidence>
<feature type="transmembrane region" description="Helical" evidence="14">
    <location>
        <begin position="197"/>
        <end position="228"/>
    </location>
</feature>
<feature type="active site" evidence="15">
    <location>
        <position position="69"/>
    </location>
</feature>
<dbReference type="Pfam" id="PF02163">
    <property type="entry name" value="Peptidase_M50"/>
    <property type="match status" value="2"/>
</dbReference>
<evidence type="ECO:0000256" key="9">
    <source>
        <dbReference type="ARBA" id="ARBA00022833"/>
    </source>
</evidence>
<evidence type="ECO:0000256" key="4">
    <source>
        <dbReference type="ARBA" id="ARBA00022670"/>
    </source>
</evidence>
<dbReference type="InterPro" id="IPR046342">
    <property type="entry name" value="CBS_dom_sf"/>
</dbReference>
<name>A0A5Q2RNX2_9ACTN</name>
<evidence type="ECO:0000256" key="7">
    <source>
        <dbReference type="ARBA" id="ARBA00022737"/>
    </source>
</evidence>
<feature type="transmembrane region" description="Helical" evidence="14">
    <location>
        <begin position="144"/>
        <end position="177"/>
    </location>
</feature>
<dbReference type="AlphaFoldDB" id="A0A5Q2RNX2"/>
<evidence type="ECO:0000256" key="12">
    <source>
        <dbReference type="ARBA" id="ARBA00023122"/>
    </source>
</evidence>
<feature type="transmembrane region" description="Helical" evidence="14">
    <location>
        <begin position="108"/>
        <end position="132"/>
    </location>
</feature>
<evidence type="ECO:0000256" key="16">
    <source>
        <dbReference type="PIRSR" id="PIRSR006404-2"/>
    </source>
</evidence>
<evidence type="ECO:0000256" key="13">
    <source>
        <dbReference type="ARBA" id="ARBA00023136"/>
    </source>
</evidence>
<dbReference type="PANTHER" id="PTHR39188">
    <property type="entry name" value="MEMBRANE-ASSOCIATED ZINC METALLOPROTEASE M50B"/>
    <property type="match status" value="1"/>
</dbReference>
<evidence type="ECO:0000256" key="8">
    <source>
        <dbReference type="ARBA" id="ARBA00022801"/>
    </source>
</evidence>
<dbReference type="InterPro" id="IPR016483">
    <property type="entry name" value="UCP006404_Pept_M50_CBS"/>
</dbReference>
<feature type="domain" description="Peptidase M50" evidence="18">
    <location>
        <begin position="58"/>
        <end position="126"/>
    </location>
</feature>
<keyword evidence="5 14" id="KW-0812">Transmembrane</keyword>
<dbReference type="Proteomes" id="UP000334019">
    <property type="component" value="Chromosome"/>
</dbReference>
<dbReference type="SUPFAM" id="SSF54631">
    <property type="entry name" value="CBS-domain pair"/>
    <property type="match status" value="1"/>
</dbReference>
<reference evidence="19 20" key="1">
    <citation type="submission" date="2019-11" db="EMBL/GenBank/DDBJ databases">
        <authorList>
            <person name="He Y."/>
        </authorList>
    </citation>
    <scope>NUCLEOTIDE SEQUENCE [LARGE SCALE GENOMIC DNA]</scope>
    <source>
        <strain evidence="19 20">SCSIO 58843</strain>
    </source>
</reference>
<dbReference type="Gene3D" id="3.10.580.10">
    <property type="entry name" value="CBS-domain"/>
    <property type="match status" value="1"/>
</dbReference>
<keyword evidence="7" id="KW-0677">Repeat</keyword>
<evidence type="ECO:0000313" key="20">
    <source>
        <dbReference type="Proteomes" id="UP000334019"/>
    </source>
</evidence>
<dbReference type="PANTHER" id="PTHR39188:SF3">
    <property type="entry name" value="STAGE IV SPORULATION PROTEIN FB"/>
    <property type="match status" value="1"/>
</dbReference>
<keyword evidence="11 14" id="KW-0482">Metalloprotease</keyword>
<feature type="binding site" evidence="16">
    <location>
        <position position="68"/>
    </location>
    <ligand>
        <name>Zn(2+)</name>
        <dbReference type="ChEBI" id="CHEBI:29105"/>
        <note>catalytic</note>
    </ligand>
</feature>
<feature type="binding site" evidence="16">
    <location>
        <position position="167"/>
    </location>
    <ligand>
        <name>Zn(2+)</name>
        <dbReference type="ChEBI" id="CHEBI:29105"/>
        <note>catalytic</note>
    </ligand>
</feature>
<keyword evidence="6 14" id="KW-0479">Metal-binding</keyword>
<keyword evidence="20" id="KW-1185">Reference proteome</keyword>
<dbReference type="EMBL" id="CP045851">
    <property type="protein sequence ID" value="QGG96126.1"/>
    <property type="molecule type" value="Genomic_DNA"/>
</dbReference>
<dbReference type="CDD" id="cd06164">
    <property type="entry name" value="S2P-M50_SpoIVFB_CBS"/>
    <property type="match status" value="1"/>
</dbReference>
<evidence type="ECO:0000313" key="19">
    <source>
        <dbReference type="EMBL" id="QGG96126.1"/>
    </source>
</evidence>
<evidence type="ECO:0000256" key="5">
    <source>
        <dbReference type="ARBA" id="ARBA00022692"/>
    </source>
</evidence>
<evidence type="ECO:0000256" key="11">
    <source>
        <dbReference type="ARBA" id="ARBA00023049"/>
    </source>
</evidence>
<evidence type="ECO:0000256" key="3">
    <source>
        <dbReference type="ARBA" id="ARBA00022475"/>
    </source>
</evidence>
<keyword evidence="4 14" id="KW-0645">Protease</keyword>
<organism evidence="19 20">
    <name type="scientific">Actinomarinicola tropica</name>
    <dbReference type="NCBI Taxonomy" id="2789776"/>
    <lineage>
        <taxon>Bacteria</taxon>
        <taxon>Bacillati</taxon>
        <taxon>Actinomycetota</taxon>
        <taxon>Acidimicrobiia</taxon>
        <taxon>Acidimicrobiales</taxon>
        <taxon>Iamiaceae</taxon>
        <taxon>Actinomarinicola</taxon>
    </lineage>
</organism>
<feature type="transmembrane region" description="Helical" evidence="14">
    <location>
        <begin position="12"/>
        <end position="34"/>
    </location>
</feature>
<dbReference type="GO" id="GO:0008237">
    <property type="term" value="F:metallopeptidase activity"/>
    <property type="evidence" value="ECO:0007669"/>
    <property type="project" value="UniProtKB-UniRule"/>
</dbReference>
<comment type="subcellular location">
    <subcellularLocation>
        <location evidence="1 14">Cell membrane</location>
        <topology evidence="1 14">Multi-pass membrane protein</topology>
    </subcellularLocation>
</comment>
<keyword evidence="3 14" id="KW-1003">Cell membrane</keyword>
<feature type="domain" description="Peptidase M50" evidence="18">
    <location>
        <begin position="142"/>
        <end position="203"/>
    </location>
</feature>
<keyword evidence="12" id="KW-0129">CBS domain</keyword>
<dbReference type="RefSeq" id="WP_153760232.1">
    <property type="nucleotide sequence ID" value="NZ_CP045851.1"/>
</dbReference>
<evidence type="ECO:0000256" key="14">
    <source>
        <dbReference type="PIRNR" id="PIRNR006404"/>
    </source>
</evidence>
<keyword evidence="10 14" id="KW-1133">Transmembrane helix</keyword>
<evidence type="ECO:0000256" key="15">
    <source>
        <dbReference type="PIRSR" id="PIRSR006404-1"/>
    </source>
</evidence>
<keyword evidence="9 14" id="KW-0862">Zinc</keyword>
<keyword evidence="8 14" id="KW-0378">Hydrolase</keyword>
<sequence length="389" mass="40942">MDRSSVRLGNIAGVPVGVSWTLLVLAAVFSVGLAEGRLPASDPGYSPTTYWLAALVTVAGFVASILAHELGHAIVARRQGFEVEGVTLWMLGGVARYRGETDRPQAELGVAAVGPLTSLLVGAVFGGAAWLVDLLGIDPLASSVLRWLAVVNVVLAVFNALPAAPLDGGHVLAALIWWRTGDRHKGHLRAAAAGRYLGFALIAAGAWQLLSVGTDLGLWTLFIGWYVLQSAQAEAQGARARAALAGIPVVEAARPDPPIVDEWLTVDGLVAVLGDGGDHTAFVVRESDGVLRSVVTLDDIRRVPPARRGEVALGDIAVPIAELTTAWSTESLLDVLQRVDPDGRPEIVVYDSRMCLVGVVSRTDLSRLARRGGQSPPPPPPPRRSSPAR</sequence>
<evidence type="ECO:0000256" key="2">
    <source>
        <dbReference type="ARBA" id="ARBA00007931"/>
    </source>
</evidence>
<dbReference type="KEGG" id="atq:GH723_14025"/>
<dbReference type="PIRSF" id="PIRSF006404">
    <property type="entry name" value="UCP006404_Pept_M50_CBS"/>
    <property type="match status" value="1"/>
</dbReference>
<proteinExistence type="inferred from homology"/>
<evidence type="ECO:0000259" key="18">
    <source>
        <dbReference type="Pfam" id="PF02163"/>
    </source>
</evidence>
<evidence type="ECO:0000256" key="6">
    <source>
        <dbReference type="ARBA" id="ARBA00022723"/>
    </source>
</evidence>
<feature type="region of interest" description="Disordered" evidence="17">
    <location>
        <begin position="366"/>
        <end position="389"/>
    </location>
</feature>
<keyword evidence="13 14" id="KW-0472">Membrane</keyword>